<dbReference type="GO" id="GO:0032259">
    <property type="term" value="P:methylation"/>
    <property type="evidence" value="ECO:0007669"/>
    <property type="project" value="UniProtKB-KW"/>
</dbReference>
<dbReference type="AlphaFoldDB" id="A0A1H1SLQ0"/>
<dbReference type="InterPro" id="IPR029063">
    <property type="entry name" value="SAM-dependent_MTases_sf"/>
</dbReference>
<evidence type="ECO:0000259" key="1">
    <source>
        <dbReference type="Pfam" id="PF01170"/>
    </source>
</evidence>
<dbReference type="Pfam" id="PF01170">
    <property type="entry name" value="UPF0020"/>
    <property type="match status" value="1"/>
</dbReference>
<dbReference type="EMBL" id="LT629772">
    <property type="protein sequence ID" value="SDS48950.1"/>
    <property type="molecule type" value="Genomic_DNA"/>
</dbReference>
<dbReference type="GO" id="GO:0008168">
    <property type="term" value="F:methyltransferase activity"/>
    <property type="evidence" value="ECO:0007669"/>
    <property type="project" value="UniProtKB-KW"/>
</dbReference>
<dbReference type="InterPro" id="IPR000241">
    <property type="entry name" value="RlmKL-like_Mtase"/>
</dbReference>
<dbReference type="STRING" id="630515.SAMN04489812_2063"/>
<dbReference type="SUPFAM" id="SSF53335">
    <property type="entry name" value="S-adenosyl-L-methionine-dependent methyltransferases"/>
    <property type="match status" value="1"/>
</dbReference>
<feature type="domain" description="Ribosomal RNA large subunit methyltransferase K/L-like methyltransferase" evidence="1">
    <location>
        <begin position="144"/>
        <end position="264"/>
    </location>
</feature>
<dbReference type="Gene3D" id="3.40.50.150">
    <property type="entry name" value="Vaccinia Virus protein VP39"/>
    <property type="match status" value="1"/>
</dbReference>
<evidence type="ECO:0000313" key="2">
    <source>
        <dbReference type="EMBL" id="SDS48950.1"/>
    </source>
</evidence>
<proteinExistence type="predicted"/>
<organism evidence="2 3">
    <name type="scientific">Microlunatus soli</name>
    <dbReference type="NCBI Taxonomy" id="630515"/>
    <lineage>
        <taxon>Bacteria</taxon>
        <taxon>Bacillati</taxon>
        <taxon>Actinomycetota</taxon>
        <taxon>Actinomycetes</taxon>
        <taxon>Propionibacteriales</taxon>
        <taxon>Propionibacteriaceae</taxon>
        <taxon>Microlunatus</taxon>
    </lineage>
</organism>
<keyword evidence="2" id="KW-0808">Transferase</keyword>
<sequence>MSRYLILVTPAANRVFAGQAAELTAAELEACAGELPISDVGTSTVAGIDYVGFDLPGPAPADQRTGVDQAGDADLGRVIGGLSSAYALFELDDDRLRPVRLIDDDRFADDLVTIPKYQGKTNEQFTRLLTNVTAAAADRPAGRLSLLDPLCGRGTTLSVGLMLGYDVAGVEADTKSVEAYTAFLKTYLRRKRIKHKAELQPVRREGRSLGKRLVADIAAEGCGPSQQLTVFTGDTRQSAALFGKRTFDLVVTDAPYGVAHESGGRGAKGASAGLLGEAIGVWAGQLRAGGALGISWNTYRLTREELAEIMINSGLQPIMDGPYARFAHRVDSSINRDIMVARRPRS</sequence>
<evidence type="ECO:0000313" key="3">
    <source>
        <dbReference type="Proteomes" id="UP000199103"/>
    </source>
</evidence>
<protein>
    <submittedName>
        <fullName evidence="2">Methyltransferase domain-containing protein</fullName>
    </submittedName>
</protein>
<reference evidence="2 3" key="1">
    <citation type="submission" date="2016-10" db="EMBL/GenBank/DDBJ databases">
        <authorList>
            <person name="de Groot N.N."/>
        </authorList>
    </citation>
    <scope>NUCLEOTIDE SEQUENCE [LARGE SCALE GENOMIC DNA]</scope>
    <source>
        <strain evidence="2 3">DSM 21800</strain>
    </source>
</reference>
<gene>
    <name evidence="2" type="ORF">SAMN04489812_2063</name>
</gene>
<keyword evidence="2" id="KW-0489">Methyltransferase</keyword>
<name>A0A1H1SLQ0_9ACTN</name>
<keyword evidence="3" id="KW-1185">Reference proteome</keyword>
<dbReference type="RefSeq" id="WP_091523952.1">
    <property type="nucleotide sequence ID" value="NZ_LT629772.1"/>
</dbReference>
<dbReference type="Proteomes" id="UP000199103">
    <property type="component" value="Chromosome I"/>
</dbReference>
<accession>A0A1H1SLQ0</accession>
<dbReference type="OrthoDB" id="1637728at2"/>